<organism evidence="3 4">
    <name type="scientific">Colletotrichum kahawae</name>
    <name type="common">Coffee berry disease fungus</name>
    <dbReference type="NCBI Taxonomy" id="34407"/>
    <lineage>
        <taxon>Eukaryota</taxon>
        <taxon>Fungi</taxon>
        <taxon>Dikarya</taxon>
        <taxon>Ascomycota</taxon>
        <taxon>Pezizomycotina</taxon>
        <taxon>Sordariomycetes</taxon>
        <taxon>Hypocreomycetidae</taxon>
        <taxon>Glomerellales</taxon>
        <taxon>Glomerellaceae</taxon>
        <taxon>Colletotrichum</taxon>
        <taxon>Colletotrichum gloeosporioides species complex</taxon>
    </lineage>
</organism>
<keyword evidence="1 3" id="KW-0808">Transferase</keyword>
<feature type="domain" description="Trichothecene 3-O-acetyltransferase-like N-terminal" evidence="2">
    <location>
        <begin position="17"/>
        <end position="173"/>
    </location>
</feature>
<dbReference type="InterPro" id="IPR023213">
    <property type="entry name" value="CAT-like_dom_sf"/>
</dbReference>
<dbReference type="InterPro" id="IPR054710">
    <property type="entry name" value="Tri101-like_N"/>
</dbReference>
<reference evidence="3" key="1">
    <citation type="submission" date="2023-02" db="EMBL/GenBank/DDBJ databases">
        <title>Colletotrichum kahawae CIFC_Que2 genome sequencing and assembly.</title>
        <authorList>
            <person name="Baroncelli R."/>
        </authorList>
    </citation>
    <scope>NUCLEOTIDE SEQUENCE</scope>
    <source>
        <strain evidence="3">CIFC_Que2</strain>
    </source>
</reference>
<dbReference type="Proteomes" id="UP001281614">
    <property type="component" value="Unassembled WGS sequence"/>
</dbReference>
<dbReference type="PANTHER" id="PTHR31642:SF310">
    <property type="entry name" value="FATTY ALCOHOL:CAFFEOYL-COA ACYLTRANSFERASE"/>
    <property type="match status" value="1"/>
</dbReference>
<keyword evidence="4" id="KW-1185">Reference proteome</keyword>
<dbReference type="EMBL" id="VYYT01000069">
    <property type="protein sequence ID" value="KAK2772268.1"/>
    <property type="molecule type" value="Genomic_DNA"/>
</dbReference>
<sequence>MLHTRLTPIDHFPPGNYATCCFYLPLSPHTTPSEAFAALKEGLRRTFAQLPWLGGKIYPMTAEAQGWRPGNLEIRYDPEKLDEAISTRLIFKELSEADASYAGLQEDMFPTDSFPDEELIWAPALPDVTGGAECLVAQANFLPGVCLLCVTVNHYATDGTGGFDIWKLWADNCTASQAGVALGAGPPPESSDRGVLERIWERERTGRPLSDVDAVSWRMLDLQPPGSEKDRVQNTEGYKSAAANMPQEIMRSAIFYIPPAAFANLSKATSQEASAEPGQISSNDALCGLFWRCLLKARRAAATNAGLDVDGAQARLYLTLDARPDFSHDLPSPYLGNLSVMNLCDMPLVSLTSADTSVGSVSLAIRSVADAARKAALMDAYAVARGMGNLADLTLRGSSIRGFDMLLTSLLGYPLQNICFWGRVFDNQGRPEAFRPLMGSFNRFSRLCFFLPRKKHGGVEVIVNLFDDEMELLLQDEEFGQYAVYLTS</sequence>
<protein>
    <submittedName>
        <fullName evidence="3">Transferase family protein</fullName>
    </submittedName>
</protein>
<gene>
    <name evidence="3" type="ORF">CKAH01_13971</name>
</gene>
<evidence type="ECO:0000256" key="1">
    <source>
        <dbReference type="ARBA" id="ARBA00022679"/>
    </source>
</evidence>
<dbReference type="PANTHER" id="PTHR31642">
    <property type="entry name" value="TRICHOTHECENE 3-O-ACETYLTRANSFERASE"/>
    <property type="match status" value="1"/>
</dbReference>
<dbReference type="InterPro" id="IPR050317">
    <property type="entry name" value="Plant_Fungal_Acyltransferase"/>
</dbReference>
<dbReference type="Gene3D" id="3.30.559.10">
    <property type="entry name" value="Chloramphenicol acetyltransferase-like domain"/>
    <property type="match status" value="2"/>
</dbReference>
<dbReference type="AlphaFoldDB" id="A0AAE0DAA4"/>
<evidence type="ECO:0000259" key="2">
    <source>
        <dbReference type="Pfam" id="PF22664"/>
    </source>
</evidence>
<dbReference type="Pfam" id="PF22664">
    <property type="entry name" value="TRI-like_N"/>
    <property type="match status" value="1"/>
</dbReference>
<evidence type="ECO:0000313" key="3">
    <source>
        <dbReference type="EMBL" id="KAK2772268.1"/>
    </source>
</evidence>
<dbReference type="GO" id="GO:0016747">
    <property type="term" value="F:acyltransferase activity, transferring groups other than amino-acyl groups"/>
    <property type="evidence" value="ECO:0007669"/>
    <property type="project" value="TreeGrafter"/>
</dbReference>
<evidence type="ECO:0000313" key="4">
    <source>
        <dbReference type="Proteomes" id="UP001281614"/>
    </source>
</evidence>
<dbReference type="Pfam" id="PF02458">
    <property type="entry name" value="Transferase"/>
    <property type="match status" value="1"/>
</dbReference>
<proteinExistence type="predicted"/>
<accession>A0AAE0DAA4</accession>
<comment type="caution">
    <text evidence="3">The sequence shown here is derived from an EMBL/GenBank/DDBJ whole genome shotgun (WGS) entry which is preliminary data.</text>
</comment>
<name>A0AAE0DAA4_COLKA</name>